<evidence type="ECO:0000313" key="1">
    <source>
        <dbReference type="EMBL" id="GAA0811194.1"/>
    </source>
</evidence>
<organism evidence="1 2">
    <name type="scientific">Colwellia asteriadis</name>
    <dbReference type="NCBI Taxonomy" id="517723"/>
    <lineage>
        <taxon>Bacteria</taxon>
        <taxon>Pseudomonadati</taxon>
        <taxon>Pseudomonadota</taxon>
        <taxon>Gammaproteobacteria</taxon>
        <taxon>Alteromonadales</taxon>
        <taxon>Colwelliaceae</taxon>
        <taxon>Colwellia</taxon>
    </lineage>
</organism>
<comment type="caution">
    <text evidence="1">The sequence shown here is derived from an EMBL/GenBank/DDBJ whole genome shotgun (WGS) entry which is preliminary data.</text>
</comment>
<dbReference type="RefSeq" id="WP_343814240.1">
    <property type="nucleotide sequence ID" value="NZ_BAAAFA010000001.1"/>
</dbReference>
<sequence>MINEKISKALSDEIIKYIDNRRDVKEEGFLKDKPKKNKQGTISNGAIIARLLAVIKKVTNHVDEVSSIEKAKKNKTQTNLEFQRSRYEQLLSLVDATSVDNNLVDIKNEYHQFLETNREFFNTVTWLTNYSVKAKDISFATHVGKLTHSSSKSSSILDVSDEKKEDYLTTNTLHNIEIDTASSNAASLPIADILKITVDGISVLDCLKKNDKSLFENLTDNEVLINEWCEQLKQAYDSSEKQSYFLSKQTYFPVESKQYHLLLPLTSSSLVHALHLEHKKYWDEEQEKVRSQRYSKKYMPKMSCSYPNKAYIHVTGSNHSNASSLNGKRGGRISLLPAMPPQWQSTIPSYINKTDVFDRTLSFVLKVEMNDLKKYLLLIKNKSLSISEPKRNATVINKLRAISGNFFNYIEQINLHTSMKNWTVETQLPIEQQLLFEYFRDDDKAITVKQNKQWMEVLSKSYGRWLNNQLKDKDKLPLTLIHEAVWADAFLIELREFVATQEVTL</sequence>
<dbReference type="Pfam" id="PF09611">
    <property type="entry name" value="Cas_Csy1"/>
    <property type="match status" value="1"/>
</dbReference>
<dbReference type="NCBIfam" id="TIGR02564">
    <property type="entry name" value="cas_Csy1"/>
    <property type="match status" value="1"/>
</dbReference>
<evidence type="ECO:0000313" key="2">
    <source>
        <dbReference type="Proteomes" id="UP001500021"/>
    </source>
</evidence>
<dbReference type="EMBL" id="BAAAFA010000001">
    <property type="protein sequence ID" value="GAA0811194.1"/>
    <property type="molecule type" value="Genomic_DNA"/>
</dbReference>
<proteinExistence type="predicted"/>
<accession>A0ABN1L310</accession>
<reference evidence="1 2" key="1">
    <citation type="journal article" date="2019" name="Int. J. Syst. Evol. Microbiol.">
        <title>The Global Catalogue of Microorganisms (GCM) 10K type strain sequencing project: providing services to taxonomists for standard genome sequencing and annotation.</title>
        <authorList>
            <consortium name="The Broad Institute Genomics Platform"/>
            <consortium name="The Broad Institute Genome Sequencing Center for Infectious Disease"/>
            <person name="Wu L."/>
            <person name="Ma J."/>
        </authorList>
    </citation>
    <scope>NUCLEOTIDE SEQUENCE [LARGE SCALE GENOMIC DNA]</scope>
    <source>
        <strain evidence="1 2">JCM 15608</strain>
    </source>
</reference>
<protein>
    <submittedName>
        <fullName evidence="1">Type I-F CRISPR-associated protein Csy1</fullName>
    </submittedName>
</protein>
<dbReference type="InterPro" id="IPR013397">
    <property type="entry name" value="CRISPR-assoc_prot_Csy1"/>
</dbReference>
<keyword evidence="2" id="KW-1185">Reference proteome</keyword>
<name>A0ABN1L310_9GAMM</name>
<dbReference type="Proteomes" id="UP001500021">
    <property type="component" value="Unassembled WGS sequence"/>
</dbReference>
<gene>
    <name evidence="1" type="primary">csy1</name>
    <name evidence="1" type="ORF">GCM10009111_03350</name>
</gene>